<accession>A0ABW4HA40</accession>
<proteinExistence type="predicted"/>
<keyword evidence="3" id="KW-1185">Reference proteome</keyword>
<keyword evidence="1" id="KW-0472">Membrane</keyword>
<evidence type="ECO:0000313" key="3">
    <source>
        <dbReference type="Proteomes" id="UP001597138"/>
    </source>
</evidence>
<keyword evidence="1" id="KW-0812">Transmembrane</keyword>
<comment type="caution">
    <text evidence="2">The sequence shown here is derived from an EMBL/GenBank/DDBJ whole genome shotgun (WGS) entry which is preliminary data.</text>
</comment>
<dbReference type="RefSeq" id="WP_379817708.1">
    <property type="nucleotide sequence ID" value="NZ_JBHUDZ010000007.1"/>
</dbReference>
<protein>
    <submittedName>
        <fullName evidence="2">Uncharacterized protein</fullName>
    </submittedName>
</protein>
<gene>
    <name evidence="2" type="ORF">ACFSC2_06240</name>
</gene>
<organism evidence="2 3">
    <name type="scientific">Flavobacterium artemisiae</name>
    <dbReference type="NCBI Taxonomy" id="2126556"/>
    <lineage>
        <taxon>Bacteria</taxon>
        <taxon>Pseudomonadati</taxon>
        <taxon>Bacteroidota</taxon>
        <taxon>Flavobacteriia</taxon>
        <taxon>Flavobacteriales</taxon>
        <taxon>Flavobacteriaceae</taxon>
        <taxon>Flavobacterium</taxon>
    </lineage>
</organism>
<reference evidence="3" key="1">
    <citation type="journal article" date="2019" name="Int. J. Syst. Evol. Microbiol.">
        <title>The Global Catalogue of Microorganisms (GCM) 10K type strain sequencing project: providing services to taxonomists for standard genome sequencing and annotation.</title>
        <authorList>
            <consortium name="The Broad Institute Genomics Platform"/>
            <consortium name="The Broad Institute Genome Sequencing Center for Infectious Disease"/>
            <person name="Wu L."/>
            <person name="Ma J."/>
        </authorList>
    </citation>
    <scope>NUCLEOTIDE SEQUENCE [LARGE SCALE GENOMIC DNA]</scope>
    <source>
        <strain evidence="3">CCUG 70865</strain>
    </source>
</reference>
<dbReference type="EMBL" id="JBHUDZ010000007">
    <property type="protein sequence ID" value="MFD1602339.1"/>
    <property type="molecule type" value="Genomic_DNA"/>
</dbReference>
<dbReference type="Proteomes" id="UP001597138">
    <property type="component" value="Unassembled WGS sequence"/>
</dbReference>
<evidence type="ECO:0000313" key="2">
    <source>
        <dbReference type="EMBL" id="MFD1602339.1"/>
    </source>
</evidence>
<evidence type="ECO:0000256" key="1">
    <source>
        <dbReference type="SAM" id="Phobius"/>
    </source>
</evidence>
<name>A0ABW4HA40_9FLAO</name>
<sequence>MKVRISFAIIISIMTIINSIFLIPDIKEFFWGGSNYIFAKYFVLNGIYPFLITLGMLIHFFILRKFNKSLICTILITILIWIHSGRIVGVEIHDNNCEIISGWFYIGTNYINTSKAIKDKDDNCLNKLKFKELSLWRLKVEKGNFNEIIYIGPFLWKDLKSQIDRKP</sequence>
<feature type="transmembrane region" description="Helical" evidence="1">
    <location>
        <begin position="46"/>
        <end position="63"/>
    </location>
</feature>
<feature type="transmembrane region" description="Helical" evidence="1">
    <location>
        <begin position="7"/>
        <end position="26"/>
    </location>
</feature>
<keyword evidence="1" id="KW-1133">Transmembrane helix</keyword>